<sequence length="167" mass="18873">MHVSRAQCYVSCYVECIKRYVSRAQRYVFHMYPVHNAMYPTMWNVSNLMYLVHNAMYPAMWNVSNLMYPVHNAMYPANIIFKGFLREEMTMTQNRRLLVSSVVAKRQAMAANSSGFENNQAGKLNAGAARKRLALSNISNHTAVSAPNSISHSSKLVSVSLFITVGK</sequence>
<keyword evidence="2" id="KW-1185">Reference proteome</keyword>
<evidence type="ECO:0000313" key="2">
    <source>
        <dbReference type="Proteomes" id="UP001234989"/>
    </source>
</evidence>
<gene>
    <name evidence="1" type="ORF">MTR67_008280</name>
</gene>
<dbReference type="Proteomes" id="UP001234989">
    <property type="component" value="Chromosome 2"/>
</dbReference>
<accession>A0AAF0Q4W4</accession>
<dbReference type="AlphaFoldDB" id="A0AAF0Q4W4"/>
<dbReference type="EMBL" id="CP133613">
    <property type="protein sequence ID" value="WMV14895.1"/>
    <property type="molecule type" value="Genomic_DNA"/>
</dbReference>
<proteinExistence type="predicted"/>
<reference evidence="1" key="1">
    <citation type="submission" date="2023-08" db="EMBL/GenBank/DDBJ databases">
        <title>A de novo genome assembly of Solanum verrucosum Schlechtendal, a Mexican diploid species geographically isolated from the other diploid A-genome species in potato relatives.</title>
        <authorList>
            <person name="Hosaka K."/>
        </authorList>
    </citation>
    <scope>NUCLEOTIDE SEQUENCE</scope>
    <source>
        <tissue evidence="1">Young leaves</tissue>
    </source>
</reference>
<evidence type="ECO:0000313" key="1">
    <source>
        <dbReference type="EMBL" id="WMV14895.1"/>
    </source>
</evidence>
<protein>
    <submittedName>
        <fullName evidence="1">Uncharacterized protein</fullName>
    </submittedName>
</protein>
<name>A0AAF0Q4W4_SOLVR</name>
<organism evidence="1 2">
    <name type="scientific">Solanum verrucosum</name>
    <dbReference type="NCBI Taxonomy" id="315347"/>
    <lineage>
        <taxon>Eukaryota</taxon>
        <taxon>Viridiplantae</taxon>
        <taxon>Streptophyta</taxon>
        <taxon>Embryophyta</taxon>
        <taxon>Tracheophyta</taxon>
        <taxon>Spermatophyta</taxon>
        <taxon>Magnoliopsida</taxon>
        <taxon>eudicotyledons</taxon>
        <taxon>Gunneridae</taxon>
        <taxon>Pentapetalae</taxon>
        <taxon>asterids</taxon>
        <taxon>lamiids</taxon>
        <taxon>Solanales</taxon>
        <taxon>Solanaceae</taxon>
        <taxon>Solanoideae</taxon>
        <taxon>Solaneae</taxon>
        <taxon>Solanum</taxon>
    </lineage>
</organism>